<comment type="caution">
    <text evidence="3">The sequence shown here is derived from an EMBL/GenBank/DDBJ whole genome shotgun (WGS) entry which is preliminary data.</text>
</comment>
<dbReference type="PANTHER" id="PTHR33223">
    <property type="entry name" value="CCHC-TYPE DOMAIN-CONTAINING PROTEIN"/>
    <property type="match status" value="1"/>
</dbReference>
<dbReference type="EMBL" id="BQNB010021259">
    <property type="protein sequence ID" value="GJU04542.1"/>
    <property type="molecule type" value="Genomic_DNA"/>
</dbReference>
<gene>
    <name evidence="3" type="ORF">Tco_1120972</name>
</gene>
<protein>
    <submittedName>
        <fullName evidence="3">Reverse transcriptase domain-containing protein</fullName>
    </submittedName>
</protein>
<reference evidence="3" key="2">
    <citation type="submission" date="2022-01" db="EMBL/GenBank/DDBJ databases">
        <authorList>
            <person name="Yamashiro T."/>
            <person name="Shiraishi A."/>
            <person name="Satake H."/>
            <person name="Nakayama K."/>
        </authorList>
    </citation>
    <scope>NUCLEOTIDE SEQUENCE</scope>
</reference>
<evidence type="ECO:0000256" key="1">
    <source>
        <dbReference type="SAM" id="MobiDB-lite"/>
    </source>
</evidence>
<evidence type="ECO:0000313" key="3">
    <source>
        <dbReference type="EMBL" id="GJU04542.1"/>
    </source>
</evidence>
<dbReference type="Proteomes" id="UP001151760">
    <property type="component" value="Unassembled WGS sequence"/>
</dbReference>
<feature type="region of interest" description="Disordered" evidence="1">
    <location>
        <begin position="246"/>
        <end position="270"/>
    </location>
</feature>
<evidence type="ECO:0000259" key="2">
    <source>
        <dbReference type="Pfam" id="PF03732"/>
    </source>
</evidence>
<sequence length="462" mass="52603">MRTRSQARNRNRRQQQQTPPVVVEPFDLEEPFVNHEITMADNRTMAQMLQAPIEGYEDAIVVPPINANNFELKQPLINLVQSNKFTGRQDPHNHLRFFNKVTSTFRHPEVPNTSIKLLLFPFSLDGEARDWLDKEPPRSILTWDDLVLKFINQFFPPSKTTYLRNEITTFYQKPNETFNEAWERFEGLLRQCPHHGFLELHQLDTFYNSLNTNDQYALDSAAGGNFLYKMPREGLAIIESKSKVRYSRSRPNDSRAITNAPSSTSSPSNNSFKIQQMAALLEDKMNIRMNRLEKASSEKNATTPATVKAVKEVCVTCGSNHNFNNYPLTRNDFPVFYDNIHQFQQTAAVGNFVQRNPPNLVNQMRPPGFNQPNVQSNQGNQSRYQGNNFNSNQNRGGLKQNREVLDFSDSVAYGNPSPGYDPIVSNSSPTLTPFGDSDFLLLEEADTFLAIADDPTSPKVDA</sequence>
<dbReference type="Pfam" id="PF03732">
    <property type="entry name" value="Retrotrans_gag"/>
    <property type="match status" value="1"/>
</dbReference>
<feature type="compositionally biased region" description="Polar residues" evidence="1">
    <location>
        <begin position="370"/>
        <end position="395"/>
    </location>
</feature>
<dbReference type="PANTHER" id="PTHR33223:SF11">
    <property type="entry name" value="ELEMENT PROTEIN, PUTATIVE-RELATED"/>
    <property type="match status" value="1"/>
</dbReference>
<feature type="region of interest" description="Disordered" evidence="1">
    <location>
        <begin position="1"/>
        <end position="22"/>
    </location>
</feature>
<proteinExistence type="predicted"/>
<feature type="region of interest" description="Disordered" evidence="1">
    <location>
        <begin position="368"/>
        <end position="397"/>
    </location>
</feature>
<feature type="compositionally biased region" description="Basic residues" evidence="1">
    <location>
        <begin position="1"/>
        <end position="13"/>
    </location>
</feature>
<dbReference type="InterPro" id="IPR005162">
    <property type="entry name" value="Retrotrans_gag_dom"/>
</dbReference>
<feature type="compositionally biased region" description="Low complexity" evidence="1">
    <location>
        <begin position="258"/>
        <end position="270"/>
    </location>
</feature>
<organism evidence="3 4">
    <name type="scientific">Tanacetum coccineum</name>
    <dbReference type="NCBI Taxonomy" id="301880"/>
    <lineage>
        <taxon>Eukaryota</taxon>
        <taxon>Viridiplantae</taxon>
        <taxon>Streptophyta</taxon>
        <taxon>Embryophyta</taxon>
        <taxon>Tracheophyta</taxon>
        <taxon>Spermatophyta</taxon>
        <taxon>Magnoliopsida</taxon>
        <taxon>eudicotyledons</taxon>
        <taxon>Gunneridae</taxon>
        <taxon>Pentapetalae</taxon>
        <taxon>asterids</taxon>
        <taxon>campanulids</taxon>
        <taxon>Asterales</taxon>
        <taxon>Asteraceae</taxon>
        <taxon>Asteroideae</taxon>
        <taxon>Anthemideae</taxon>
        <taxon>Anthemidinae</taxon>
        <taxon>Tanacetum</taxon>
    </lineage>
</organism>
<reference evidence="3" key="1">
    <citation type="journal article" date="2022" name="Int. J. Mol. Sci.">
        <title>Draft Genome of Tanacetum Coccineum: Genomic Comparison of Closely Related Tanacetum-Family Plants.</title>
        <authorList>
            <person name="Yamashiro T."/>
            <person name="Shiraishi A."/>
            <person name="Nakayama K."/>
            <person name="Satake H."/>
        </authorList>
    </citation>
    <scope>NUCLEOTIDE SEQUENCE</scope>
</reference>
<keyword evidence="3" id="KW-0808">Transferase</keyword>
<accession>A0ABQ5IWC8</accession>
<dbReference type="GO" id="GO:0003964">
    <property type="term" value="F:RNA-directed DNA polymerase activity"/>
    <property type="evidence" value="ECO:0007669"/>
    <property type="project" value="UniProtKB-KW"/>
</dbReference>
<evidence type="ECO:0000313" key="4">
    <source>
        <dbReference type="Proteomes" id="UP001151760"/>
    </source>
</evidence>
<name>A0ABQ5IWC8_9ASTR</name>
<keyword evidence="3" id="KW-0548">Nucleotidyltransferase</keyword>
<keyword evidence="4" id="KW-1185">Reference proteome</keyword>
<keyword evidence="3" id="KW-0695">RNA-directed DNA polymerase</keyword>
<feature type="domain" description="Retrotransposon gag" evidence="2">
    <location>
        <begin position="119"/>
        <end position="211"/>
    </location>
</feature>